<name>A0A0R3JS78_CALMK</name>
<dbReference type="PANTHER" id="PTHR43429:SF3">
    <property type="entry name" value="NITRITE REDUCTASE [NAD(P)H]"/>
    <property type="match status" value="1"/>
</dbReference>
<dbReference type="InterPro" id="IPR050260">
    <property type="entry name" value="FAD-bd_OxRdtase"/>
</dbReference>
<dbReference type="InterPro" id="IPR036188">
    <property type="entry name" value="FAD/NAD-bd_sf"/>
</dbReference>
<feature type="domain" description="NADH-rubredoxin oxidoreductase C-terminal" evidence="5">
    <location>
        <begin position="311"/>
        <end position="379"/>
    </location>
</feature>
<sequence length="400" mass="44760">MNIVIVGNGIAAISAIKAIREEDLKSNILLFGDEDFYPYNRIRLSKGLFDKLEDDKILLQKKDWYDKNGVEINLNTRVLSIDTNNKLIYLEDWKPISYYKLLLASGAKNYTPPIPGIEKKGVYTLRTLKDAKTIIEGIKMAHNIIQIGGGIQGLETAWILNQHGKKVTIVEISERLMPKQLDEKSSQIVEKAIKSFGIDIKLGRNVEEVYGDEHAEGVILDTGEKISSDMIIYATGISPNIDYLENSKVMFNKGVIVNEKMETSATDVYAAGDVVEFYGNIFGLWNIAIEQGKVAGYNIVGKDAKYEHIVPVTTLNAFNLSLFSMGMVEENFADNSIVEESDEGNYKRIFIKDNKIVGGIIIGDTKKSPKIKSAIQKEIDLGNLNFENVSIDYIMDKLKI</sequence>
<dbReference type="PRINTS" id="PR00368">
    <property type="entry name" value="FADPNR"/>
</dbReference>
<gene>
    <name evidence="6" type="primary">nasB</name>
    <name evidence="6" type="ORF">ABG79_01849</name>
</gene>
<comment type="caution">
    <text evidence="6">The sequence shown here is derived from an EMBL/GenBank/DDBJ whole genome shotgun (WGS) entry which is preliminary data.</text>
</comment>
<evidence type="ECO:0000256" key="3">
    <source>
        <dbReference type="ARBA" id="ARBA00022827"/>
    </source>
</evidence>
<dbReference type="Pfam" id="PF07992">
    <property type="entry name" value="Pyr_redox_2"/>
    <property type="match status" value="1"/>
</dbReference>
<evidence type="ECO:0000313" key="6">
    <source>
        <dbReference type="EMBL" id="KRQ86337.1"/>
    </source>
</evidence>
<reference evidence="6 7" key="1">
    <citation type="submission" date="2015-09" db="EMBL/GenBank/DDBJ databases">
        <title>Draft genome sequence of a Caloramator mitchellensis, a moderate thermophile from the Great Artesian Basin of Australia.</title>
        <authorList>
            <person name="Patel B.K."/>
        </authorList>
    </citation>
    <scope>NUCLEOTIDE SEQUENCE [LARGE SCALE GENOMIC DNA]</scope>
    <source>
        <strain evidence="6 7">VF08</strain>
    </source>
</reference>
<feature type="domain" description="FAD/NAD(P)-binding" evidence="4">
    <location>
        <begin position="1"/>
        <end position="292"/>
    </location>
</feature>
<comment type="cofactor">
    <cofactor evidence="1">
        <name>FAD</name>
        <dbReference type="ChEBI" id="CHEBI:57692"/>
    </cofactor>
</comment>
<keyword evidence="2" id="KW-0285">Flavoprotein</keyword>
<dbReference type="InterPro" id="IPR016156">
    <property type="entry name" value="FAD/NAD-linked_Rdtase_dimer_sf"/>
</dbReference>
<protein>
    <submittedName>
        <fullName evidence="6">Assimilatory nitrate reductase electron transfer subunit</fullName>
    </submittedName>
</protein>
<dbReference type="InterPro" id="IPR023753">
    <property type="entry name" value="FAD/NAD-binding_dom"/>
</dbReference>
<organism evidence="6 7">
    <name type="scientific">Caloramator mitchellensis</name>
    <dbReference type="NCBI Taxonomy" id="908809"/>
    <lineage>
        <taxon>Bacteria</taxon>
        <taxon>Bacillati</taxon>
        <taxon>Bacillota</taxon>
        <taxon>Clostridia</taxon>
        <taxon>Eubacteriales</taxon>
        <taxon>Clostridiaceae</taxon>
        <taxon>Caloramator</taxon>
    </lineage>
</organism>
<evidence type="ECO:0000259" key="4">
    <source>
        <dbReference type="Pfam" id="PF07992"/>
    </source>
</evidence>
<dbReference type="Proteomes" id="UP000052015">
    <property type="component" value="Unassembled WGS sequence"/>
</dbReference>
<evidence type="ECO:0000256" key="2">
    <source>
        <dbReference type="ARBA" id="ARBA00022630"/>
    </source>
</evidence>
<keyword evidence="7" id="KW-1185">Reference proteome</keyword>
<keyword evidence="3" id="KW-0274">FAD</keyword>
<dbReference type="STRING" id="908809.ABG79_01849"/>
<evidence type="ECO:0000259" key="5">
    <source>
        <dbReference type="Pfam" id="PF18267"/>
    </source>
</evidence>
<dbReference type="EMBL" id="LKHP01000011">
    <property type="protein sequence ID" value="KRQ86337.1"/>
    <property type="molecule type" value="Genomic_DNA"/>
</dbReference>
<dbReference type="PRINTS" id="PR00411">
    <property type="entry name" value="PNDRDTASEI"/>
</dbReference>
<dbReference type="SUPFAM" id="SSF51905">
    <property type="entry name" value="FAD/NAD(P)-binding domain"/>
    <property type="match status" value="2"/>
</dbReference>
<dbReference type="OrthoDB" id="9807946at2"/>
<dbReference type="PATRIC" id="fig|908809.3.peg.1848"/>
<proteinExistence type="predicted"/>
<dbReference type="Gene3D" id="3.50.50.60">
    <property type="entry name" value="FAD/NAD(P)-binding domain"/>
    <property type="match status" value="2"/>
</dbReference>
<dbReference type="PANTHER" id="PTHR43429">
    <property type="entry name" value="PYRIDINE NUCLEOTIDE-DISULFIDE OXIDOREDUCTASE DOMAIN-CONTAINING"/>
    <property type="match status" value="1"/>
</dbReference>
<dbReference type="RefSeq" id="WP_057979173.1">
    <property type="nucleotide sequence ID" value="NZ_LKHP01000011.1"/>
</dbReference>
<evidence type="ECO:0000313" key="7">
    <source>
        <dbReference type="Proteomes" id="UP000052015"/>
    </source>
</evidence>
<dbReference type="GO" id="GO:0016491">
    <property type="term" value="F:oxidoreductase activity"/>
    <property type="evidence" value="ECO:0007669"/>
    <property type="project" value="InterPro"/>
</dbReference>
<evidence type="ECO:0000256" key="1">
    <source>
        <dbReference type="ARBA" id="ARBA00001974"/>
    </source>
</evidence>
<dbReference type="Gene3D" id="3.30.390.30">
    <property type="match status" value="1"/>
</dbReference>
<accession>A0A0R3JS78</accession>
<dbReference type="InterPro" id="IPR041575">
    <property type="entry name" value="Rubredoxin_C"/>
</dbReference>
<dbReference type="Pfam" id="PF18267">
    <property type="entry name" value="Rubredoxin_C"/>
    <property type="match status" value="1"/>
</dbReference>
<dbReference type="AlphaFoldDB" id="A0A0R3JS78"/>